<proteinExistence type="predicted"/>
<dbReference type="InterPro" id="IPR002110">
    <property type="entry name" value="Ankyrin_rpt"/>
</dbReference>
<protein>
    <submittedName>
        <fullName evidence="5">817_t:CDS:1</fullName>
    </submittedName>
</protein>
<dbReference type="GO" id="GO:0004842">
    <property type="term" value="F:ubiquitin-protein transferase activity"/>
    <property type="evidence" value="ECO:0007669"/>
    <property type="project" value="TreeGrafter"/>
</dbReference>
<evidence type="ECO:0000256" key="1">
    <source>
        <dbReference type="ARBA" id="ARBA00022737"/>
    </source>
</evidence>
<dbReference type="PROSITE" id="PS50088">
    <property type="entry name" value="ANK_REPEAT"/>
    <property type="match status" value="1"/>
</dbReference>
<evidence type="ECO:0000256" key="2">
    <source>
        <dbReference type="ARBA" id="ARBA00023043"/>
    </source>
</evidence>
<organism evidence="5 6">
    <name type="scientific">Funneliformis mosseae</name>
    <name type="common">Endomycorrhizal fungus</name>
    <name type="synonym">Glomus mosseae</name>
    <dbReference type="NCBI Taxonomy" id="27381"/>
    <lineage>
        <taxon>Eukaryota</taxon>
        <taxon>Fungi</taxon>
        <taxon>Fungi incertae sedis</taxon>
        <taxon>Mucoromycota</taxon>
        <taxon>Glomeromycotina</taxon>
        <taxon>Glomeromycetes</taxon>
        <taxon>Glomerales</taxon>
        <taxon>Glomeraceae</taxon>
        <taxon>Funneliformis</taxon>
    </lineage>
</organism>
<dbReference type="SMART" id="SM00248">
    <property type="entry name" value="ANK"/>
    <property type="match status" value="3"/>
</dbReference>
<keyword evidence="6" id="KW-1185">Reference proteome</keyword>
<dbReference type="PANTHER" id="PTHR24171:SF8">
    <property type="entry name" value="BRCA1-ASSOCIATED RING DOMAIN PROTEIN 1"/>
    <property type="match status" value="1"/>
</dbReference>
<dbReference type="EMBL" id="CAJVPP010000192">
    <property type="protein sequence ID" value="CAG8453614.1"/>
    <property type="molecule type" value="Genomic_DNA"/>
</dbReference>
<evidence type="ECO:0000256" key="4">
    <source>
        <dbReference type="SAM" id="MobiDB-lite"/>
    </source>
</evidence>
<dbReference type="AlphaFoldDB" id="A0A9N8YW84"/>
<gene>
    <name evidence="5" type="ORF">FMOSSE_LOCUS1661</name>
</gene>
<feature type="compositionally biased region" description="Acidic residues" evidence="4">
    <location>
        <begin position="150"/>
        <end position="166"/>
    </location>
</feature>
<dbReference type="PANTHER" id="PTHR24171">
    <property type="entry name" value="ANKYRIN REPEAT DOMAIN-CONTAINING PROTEIN 39-RELATED"/>
    <property type="match status" value="1"/>
</dbReference>
<dbReference type="Proteomes" id="UP000789375">
    <property type="component" value="Unassembled WGS sequence"/>
</dbReference>
<feature type="region of interest" description="Disordered" evidence="4">
    <location>
        <begin position="145"/>
        <end position="166"/>
    </location>
</feature>
<evidence type="ECO:0000256" key="3">
    <source>
        <dbReference type="PROSITE-ProRule" id="PRU00023"/>
    </source>
</evidence>
<dbReference type="GO" id="GO:0085020">
    <property type="term" value="P:protein K6-linked ubiquitination"/>
    <property type="evidence" value="ECO:0007669"/>
    <property type="project" value="TreeGrafter"/>
</dbReference>
<name>A0A9N8YW84_FUNMO</name>
<reference evidence="5" key="1">
    <citation type="submission" date="2021-06" db="EMBL/GenBank/DDBJ databases">
        <authorList>
            <person name="Kallberg Y."/>
            <person name="Tangrot J."/>
            <person name="Rosling A."/>
        </authorList>
    </citation>
    <scope>NUCLEOTIDE SEQUENCE</scope>
    <source>
        <strain evidence="5">87-6 pot B 2015</strain>
    </source>
</reference>
<comment type="caution">
    <text evidence="5">The sequence shown here is derived from an EMBL/GenBank/DDBJ whole genome shotgun (WGS) entry which is preliminary data.</text>
</comment>
<keyword evidence="2 3" id="KW-0040">ANK repeat</keyword>
<dbReference type="Gene3D" id="1.25.40.20">
    <property type="entry name" value="Ankyrin repeat-containing domain"/>
    <property type="match status" value="1"/>
</dbReference>
<keyword evidence="1" id="KW-0677">Repeat</keyword>
<dbReference type="InterPro" id="IPR036770">
    <property type="entry name" value="Ankyrin_rpt-contain_sf"/>
</dbReference>
<dbReference type="PRINTS" id="PR01415">
    <property type="entry name" value="ANKYRIN"/>
</dbReference>
<feature type="repeat" description="ANK" evidence="3">
    <location>
        <begin position="78"/>
        <end position="115"/>
    </location>
</feature>
<dbReference type="Pfam" id="PF12796">
    <property type="entry name" value="Ank_2"/>
    <property type="match status" value="1"/>
</dbReference>
<evidence type="ECO:0000313" key="6">
    <source>
        <dbReference type="Proteomes" id="UP000789375"/>
    </source>
</evidence>
<evidence type="ECO:0000313" key="5">
    <source>
        <dbReference type="EMBL" id="CAG8453614.1"/>
    </source>
</evidence>
<sequence length="166" mass="18178">MADSEGASNNELLLVAAKQDSEDILEDIFSQPDTYNINYSDAVGNSALHYAAQFGSFTAIEVLLGQPNINVNLPNKLEYDTPLHKAVQYIDDPSVALEIVKLLIKHGADPTKLNKNRQKPQQLVDSENTELKNLLQKATLALQVDASDIAQDDSDDNDPPSDISED</sequence>
<dbReference type="SUPFAM" id="SSF48403">
    <property type="entry name" value="Ankyrin repeat"/>
    <property type="match status" value="1"/>
</dbReference>
<accession>A0A9N8YW84</accession>